<protein>
    <recommendedName>
        <fullName evidence="2">Phosphomevalonate dehydratase small subunit-like domain-containing protein</fullName>
    </recommendedName>
</protein>
<dbReference type="AlphaFoldDB" id="A0A0R1XV76"/>
<dbReference type="RefSeq" id="WP_035450572.1">
    <property type="nucleotide sequence ID" value="NZ_AZGA01000088.1"/>
</dbReference>
<dbReference type="Proteomes" id="UP000051236">
    <property type="component" value="Unassembled WGS sequence"/>
</dbReference>
<dbReference type="PIRSF" id="PIRSF004966">
    <property type="entry name" value="UCP004966"/>
    <property type="match status" value="1"/>
</dbReference>
<reference evidence="3 4" key="1">
    <citation type="journal article" date="2015" name="Genome Announc.">
        <title>Expanding the biotechnology potential of lactobacilli through comparative genomics of 213 strains and associated genera.</title>
        <authorList>
            <person name="Sun Z."/>
            <person name="Harris H.M."/>
            <person name="McCann A."/>
            <person name="Guo C."/>
            <person name="Argimon S."/>
            <person name="Zhang W."/>
            <person name="Yang X."/>
            <person name="Jeffery I.B."/>
            <person name="Cooney J.C."/>
            <person name="Kagawa T.F."/>
            <person name="Liu W."/>
            <person name="Song Y."/>
            <person name="Salvetti E."/>
            <person name="Wrobel A."/>
            <person name="Rasinkangas P."/>
            <person name="Parkhill J."/>
            <person name="Rea M.C."/>
            <person name="O'Sullivan O."/>
            <person name="Ritari J."/>
            <person name="Douillard F.P."/>
            <person name="Paul Ross R."/>
            <person name="Yang R."/>
            <person name="Briner A.E."/>
            <person name="Felis G.E."/>
            <person name="de Vos W.M."/>
            <person name="Barrangou R."/>
            <person name="Klaenhammer T.R."/>
            <person name="Caufield P.W."/>
            <person name="Cui Y."/>
            <person name="Zhang H."/>
            <person name="O'Toole P.W."/>
        </authorList>
    </citation>
    <scope>NUCLEOTIDE SEQUENCE [LARGE SCALE GENOMIC DNA]</scope>
    <source>
        <strain evidence="3 4">DSM 18527</strain>
    </source>
</reference>
<dbReference type="PATRIC" id="fig|1423734.3.peg.1830"/>
<dbReference type="Pfam" id="PF01989">
    <property type="entry name" value="AcnX_swivel_put"/>
    <property type="match status" value="1"/>
</dbReference>
<comment type="caution">
    <text evidence="3">The sequence shown here is derived from an EMBL/GenBank/DDBJ whole genome shotgun (WGS) entry which is preliminary data.</text>
</comment>
<dbReference type="SUPFAM" id="SSF52016">
    <property type="entry name" value="LeuD/IlvD-like"/>
    <property type="match status" value="1"/>
</dbReference>
<feature type="domain" description="Phosphomevalonate dehydratase small subunit-like" evidence="2">
    <location>
        <begin position="32"/>
        <end position="108"/>
    </location>
</feature>
<keyword evidence="4" id="KW-1185">Reference proteome</keyword>
<evidence type="ECO:0000313" key="4">
    <source>
        <dbReference type="Proteomes" id="UP000051236"/>
    </source>
</evidence>
<evidence type="ECO:0000259" key="2">
    <source>
        <dbReference type="Pfam" id="PF01989"/>
    </source>
</evidence>
<evidence type="ECO:0000256" key="1">
    <source>
        <dbReference type="ARBA" id="ARBA00023239"/>
    </source>
</evidence>
<name>A0A0R1XV76_9LACO</name>
<dbReference type="InterPro" id="IPR012016">
    <property type="entry name" value="PMDh-S-like"/>
</dbReference>
<dbReference type="CDD" id="cd01356">
    <property type="entry name" value="AcnX_swivel"/>
    <property type="match status" value="1"/>
</dbReference>
<proteinExistence type="predicted"/>
<dbReference type="STRING" id="1423734.FC83_GL001811"/>
<dbReference type="Gene3D" id="3.50.30.10">
    <property type="entry name" value="Phosphohistidine domain"/>
    <property type="match status" value="1"/>
</dbReference>
<dbReference type="GO" id="GO:0016829">
    <property type="term" value="F:lyase activity"/>
    <property type="evidence" value="ECO:0007669"/>
    <property type="project" value="UniProtKB-KW"/>
</dbReference>
<keyword evidence="1" id="KW-0456">Lyase</keyword>
<dbReference type="InterPro" id="IPR002840">
    <property type="entry name" value="PMDh-S-like_dom"/>
</dbReference>
<dbReference type="eggNOG" id="COG1786">
    <property type="taxonomic scope" value="Bacteria"/>
</dbReference>
<accession>A0A0R1XV76</accession>
<dbReference type="EMBL" id="AZGA01000088">
    <property type="protein sequence ID" value="KRM30675.1"/>
    <property type="molecule type" value="Genomic_DNA"/>
</dbReference>
<organism evidence="3 4">
    <name type="scientific">Agrilactobacillus composti DSM 18527 = JCM 14202</name>
    <dbReference type="NCBI Taxonomy" id="1423734"/>
    <lineage>
        <taxon>Bacteria</taxon>
        <taxon>Bacillati</taxon>
        <taxon>Bacillota</taxon>
        <taxon>Bacilli</taxon>
        <taxon>Lactobacillales</taxon>
        <taxon>Lactobacillaceae</taxon>
        <taxon>Agrilactobacillus</taxon>
    </lineage>
</organism>
<gene>
    <name evidence="3" type="ORF">FC83_GL001811</name>
</gene>
<evidence type="ECO:0000313" key="3">
    <source>
        <dbReference type="EMBL" id="KRM30675.1"/>
    </source>
</evidence>
<sequence length="140" mass="15110">MKIMKKAFQCHKISEGEASGEIMISKDPICFYLVDPKSGVVIERNHCLFGKSIAGKVLVFPNGKGSSVVQADGMYQLKMKGMAPKAMIVDYPDTTLVASAIIMEMPLVDKTDSSFKTGIQNGNIVHVDATHGTITVNSES</sequence>